<evidence type="ECO:0000313" key="2">
    <source>
        <dbReference type="WBParaSite" id="Minc3s01452g23929"/>
    </source>
</evidence>
<proteinExistence type="predicted"/>
<dbReference type="Proteomes" id="UP000887563">
    <property type="component" value="Unplaced"/>
</dbReference>
<name>A0A914MB65_MELIC</name>
<keyword evidence="1" id="KW-1185">Reference proteome</keyword>
<protein>
    <submittedName>
        <fullName evidence="2">Uncharacterized protein</fullName>
    </submittedName>
</protein>
<dbReference type="AlphaFoldDB" id="A0A914MB65"/>
<reference evidence="2" key="1">
    <citation type="submission" date="2022-11" db="UniProtKB">
        <authorList>
            <consortium name="WormBaseParasite"/>
        </authorList>
    </citation>
    <scope>IDENTIFICATION</scope>
</reference>
<organism evidence="1 2">
    <name type="scientific">Meloidogyne incognita</name>
    <name type="common">Southern root-knot nematode worm</name>
    <name type="synonym">Oxyuris incognita</name>
    <dbReference type="NCBI Taxonomy" id="6306"/>
    <lineage>
        <taxon>Eukaryota</taxon>
        <taxon>Metazoa</taxon>
        <taxon>Ecdysozoa</taxon>
        <taxon>Nematoda</taxon>
        <taxon>Chromadorea</taxon>
        <taxon>Rhabditida</taxon>
        <taxon>Tylenchina</taxon>
        <taxon>Tylenchomorpha</taxon>
        <taxon>Tylenchoidea</taxon>
        <taxon>Meloidogynidae</taxon>
        <taxon>Meloidogyninae</taxon>
        <taxon>Meloidogyne</taxon>
        <taxon>Meloidogyne incognita group</taxon>
    </lineage>
</organism>
<dbReference type="WBParaSite" id="Minc3s01452g23929">
    <property type="protein sequence ID" value="Minc3s01452g23929"/>
    <property type="gene ID" value="Minc3s01452g23929"/>
</dbReference>
<sequence length="133" mass="14632">MARTRRWAHDILKFKELPKDSFSLIRVPLFGFPGPSSSIGSNLDRRFQKPLWRLSMASTSSAGVEIIFSGVTSLSSLSTTFFFSMILCRIASAETLLFTSLPLTSTNTSPGKMFCAAILPDSTDATMMLAPWN</sequence>
<evidence type="ECO:0000313" key="1">
    <source>
        <dbReference type="Proteomes" id="UP000887563"/>
    </source>
</evidence>
<accession>A0A914MB65</accession>